<evidence type="ECO:0000256" key="4">
    <source>
        <dbReference type="SAM" id="MobiDB-lite"/>
    </source>
</evidence>
<name>A0AAV1KH45_9NEOP</name>
<dbReference type="PANTHER" id="PTHR46698:SF4">
    <property type="entry name" value="CROSSVEINLESS 2"/>
    <property type="match status" value="1"/>
</dbReference>
<keyword evidence="2" id="KW-0964">Secreted</keyword>
<feature type="compositionally biased region" description="Basic and acidic residues" evidence="4">
    <location>
        <begin position="755"/>
        <end position="781"/>
    </location>
</feature>
<dbReference type="InterPro" id="IPR001007">
    <property type="entry name" value="VWF_dom"/>
</dbReference>
<dbReference type="PANTHER" id="PTHR46698">
    <property type="entry name" value="CROSSVEINLESS 2"/>
    <property type="match status" value="1"/>
</dbReference>
<evidence type="ECO:0000256" key="2">
    <source>
        <dbReference type="ARBA" id="ARBA00022525"/>
    </source>
</evidence>
<feature type="compositionally biased region" description="Basic and acidic residues" evidence="4">
    <location>
        <begin position="679"/>
        <end position="689"/>
    </location>
</feature>
<dbReference type="InterPro" id="IPR052424">
    <property type="entry name" value="Kielin_Chordin-BMP_Reg"/>
</dbReference>
<dbReference type="GO" id="GO:0005576">
    <property type="term" value="C:extracellular region"/>
    <property type="evidence" value="ECO:0007669"/>
    <property type="project" value="UniProtKB-SubCell"/>
</dbReference>
<proteinExistence type="predicted"/>
<feature type="compositionally biased region" description="Basic and acidic residues" evidence="4">
    <location>
        <begin position="561"/>
        <end position="574"/>
    </location>
</feature>
<feature type="region of interest" description="Disordered" evidence="4">
    <location>
        <begin position="813"/>
        <end position="866"/>
    </location>
</feature>
<dbReference type="PROSITE" id="PS50184">
    <property type="entry name" value="VWFC_2"/>
    <property type="match status" value="2"/>
</dbReference>
<comment type="subcellular location">
    <subcellularLocation>
        <location evidence="1">Secreted</location>
    </subcellularLocation>
</comment>
<organism evidence="6 7">
    <name type="scientific">Parnassius mnemosyne</name>
    <name type="common">clouded apollo</name>
    <dbReference type="NCBI Taxonomy" id="213953"/>
    <lineage>
        <taxon>Eukaryota</taxon>
        <taxon>Metazoa</taxon>
        <taxon>Ecdysozoa</taxon>
        <taxon>Arthropoda</taxon>
        <taxon>Hexapoda</taxon>
        <taxon>Insecta</taxon>
        <taxon>Pterygota</taxon>
        <taxon>Neoptera</taxon>
        <taxon>Endopterygota</taxon>
        <taxon>Lepidoptera</taxon>
        <taxon>Glossata</taxon>
        <taxon>Ditrysia</taxon>
        <taxon>Papilionoidea</taxon>
        <taxon>Papilionidae</taxon>
        <taxon>Parnassiinae</taxon>
        <taxon>Parnassini</taxon>
        <taxon>Parnassius</taxon>
        <taxon>Driopa</taxon>
    </lineage>
</organism>
<reference evidence="6 7" key="1">
    <citation type="submission" date="2023-11" db="EMBL/GenBank/DDBJ databases">
        <authorList>
            <person name="Hedman E."/>
            <person name="Englund M."/>
            <person name="Stromberg M."/>
            <person name="Nyberg Akerstrom W."/>
            <person name="Nylinder S."/>
            <person name="Jareborg N."/>
            <person name="Kallberg Y."/>
            <person name="Kronander E."/>
        </authorList>
    </citation>
    <scope>NUCLEOTIDE SEQUENCE [LARGE SCALE GENOMIC DNA]</scope>
</reference>
<evidence type="ECO:0000256" key="3">
    <source>
        <dbReference type="ARBA" id="ARBA00022729"/>
    </source>
</evidence>
<evidence type="ECO:0000256" key="1">
    <source>
        <dbReference type="ARBA" id="ARBA00004613"/>
    </source>
</evidence>
<dbReference type="Gene3D" id="2.10.70.10">
    <property type="entry name" value="Complement Module, domain 1"/>
    <property type="match status" value="1"/>
</dbReference>
<keyword evidence="3" id="KW-0732">Signal</keyword>
<feature type="region of interest" description="Disordered" evidence="4">
    <location>
        <begin position="728"/>
        <end position="781"/>
    </location>
</feature>
<dbReference type="Pfam" id="PF23334">
    <property type="entry name" value="VWC2L_2nd"/>
    <property type="match status" value="2"/>
</dbReference>
<dbReference type="GO" id="GO:0036122">
    <property type="term" value="F:BMP binding"/>
    <property type="evidence" value="ECO:0007669"/>
    <property type="project" value="TreeGrafter"/>
</dbReference>
<dbReference type="SUPFAM" id="SSF57603">
    <property type="entry name" value="FnI-like domain"/>
    <property type="match status" value="2"/>
</dbReference>
<evidence type="ECO:0000313" key="7">
    <source>
        <dbReference type="Proteomes" id="UP001314205"/>
    </source>
</evidence>
<evidence type="ECO:0000259" key="5">
    <source>
        <dbReference type="PROSITE" id="PS50184"/>
    </source>
</evidence>
<feature type="compositionally biased region" description="Low complexity" evidence="4">
    <location>
        <begin position="255"/>
        <end position="264"/>
    </location>
</feature>
<feature type="region of interest" description="Disordered" evidence="4">
    <location>
        <begin position="219"/>
        <end position="264"/>
    </location>
</feature>
<feature type="domain" description="VWFC" evidence="5">
    <location>
        <begin position="25"/>
        <end position="85"/>
    </location>
</feature>
<protein>
    <recommendedName>
        <fullName evidence="5">VWFC domain-containing protein</fullName>
    </recommendedName>
</protein>
<dbReference type="EMBL" id="CAVLGL010000035">
    <property type="protein sequence ID" value="CAK1582388.1"/>
    <property type="molecule type" value="Genomic_DNA"/>
</dbReference>
<comment type="caution">
    <text evidence="6">The sequence shown here is derived from an EMBL/GenBank/DDBJ whole genome shotgun (WGS) entry which is preliminary data.</text>
</comment>
<keyword evidence="7" id="KW-1185">Reference proteome</keyword>
<feature type="compositionally biased region" description="Polar residues" evidence="4">
    <location>
        <begin position="537"/>
        <end position="560"/>
    </location>
</feature>
<sequence>MTGCKAGPLGPLPNVTSLDLGLKEGGCALGDVVYMPGDEFPGENACERCTCTGGGVQCAKQRCEPRPGCKALHRPDHCCPTYQCECEQEGRVYGNGEKLVDPADPCRVCYCQGGEVVCRRIACFVRDDCTPRHVPGRCCPEYDNCPLRGVTTIPGIAPAISNIPTFEEINTSVVPTSLKEPVKQEITIKEITPVSEIPVITEVKIKEIIPSPSIEVAEYSSSKSPLIPREVTSEKIQSSKSDTKLESTEMGNDQSSLSSDSLLSTETSKITSEDIVLNNTNDPPSKISLPTQDSINSNIYTSNIPSSAATIGSPSLTLNVVSAPSSKAPMVEEEDSSIFDHNPAFPPLPDDLSVLGNHEDEILTEQNMDNEHVSGAHETVIVASTLTTSTESAIVKEAATTSSSYMTEATSMSWDNSRDMSFDTSSTKPEYVETVTPKSRENSMLNLRSVMPKEMLNVPPHIAEGTSLELNATTEAIVMTLSTALPKQIIEENNILTSTHKPDVTAFEAFHNSTDSLEQLISGSQVSQEHTTSYISKSNVGTEVTSQTELSSLPIETSDQNPHDSSENITKDKTPIPTVDPLALDLGTTKILSTDSEVIAVSKIGPSDGLNDSFDNIETTEFVLPSFGSQEVTTDGVELIKISADTDSNSAIVDQSHERNNVLTDLINLVGDVALIGDHTEGSDGEHHTVSPSTISDSEELIPVNAGYKSKNKNWNLNSITEVPLKTKSPATKHKNVEIEDDETDSITDSPPPNDKVEPTTRRPIIDNVSDDKPENKTQNKDIEIITKSYVPTINRRPTKVIMKKSNETPVVDEITTDGVANSSGPSTEKITNSDETTVASDLSVTTTEAGESLVEKSTDAPSSAQ</sequence>
<dbReference type="GO" id="GO:0030513">
    <property type="term" value="P:positive regulation of BMP signaling pathway"/>
    <property type="evidence" value="ECO:0007669"/>
    <property type="project" value="TreeGrafter"/>
</dbReference>
<dbReference type="AlphaFoldDB" id="A0AAV1KH45"/>
<gene>
    <name evidence="6" type="ORF">PARMNEM_LOCUS3922</name>
</gene>
<accession>A0AAV1KH45</accession>
<dbReference type="SMART" id="SM00214">
    <property type="entry name" value="VWC"/>
    <property type="match status" value="2"/>
</dbReference>
<dbReference type="Proteomes" id="UP001314205">
    <property type="component" value="Unassembled WGS sequence"/>
</dbReference>
<feature type="region of interest" description="Disordered" evidence="4">
    <location>
        <begin position="537"/>
        <end position="577"/>
    </location>
</feature>
<feature type="compositionally biased region" description="Polar residues" evidence="4">
    <location>
        <begin position="819"/>
        <end position="850"/>
    </location>
</feature>
<evidence type="ECO:0000313" key="6">
    <source>
        <dbReference type="EMBL" id="CAK1582388.1"/>
    </source>
</evidence>
<feature type="domain" description="VWFC" evidence="5">
    <location>
        <begin position="86"/>
        <end position="146"/>
    </location>
</feature>
<feature type="region of interest" description="Disordered" evidence="4">
    <location>
        <begin position="679"/>
        <end position="698"/>
    </location>
</feature>